<dbReference type="PANTHER" id="PTHR30329:SF21">
    <property type="entry name" value="LIPOPROTEIN YIAD-RELATED"/>
    <property type="match status" value="1"/>
</dbReference>
<comment type="subcellular location">
    <subcellularLocation>
        <location evidence="1">Cell membrane</location>
        <topology evidence="1">Single-pass membrane protein</topology>
    </subcellularLocation>
</comment>
<evidence type="ECO:0000256" key="1">
    <source>
        <dbReference type="ARBA" id="ARBA00004162"/>
    </source>
</evidence>
<evidence type="ECO:0000256" key="2">
    <source>
        <dbReference type="ARBA" id="ARBA00008914"/>
    </source>
</evidence>
<keyword evidence="4 9" id="KW-0812">Transmembrane</keyword>
<evidence type="ECO:0000313" key="11">
    <source>
        <dbReference type="EMBL" id="PKI79805.1"/>
    </source>
</evidence>
<evidence type="ECO:0000256" key="5">
    <source>
        <dbReference type="ARBA" id="ARBA00022989"/>
    </source>
</evidence>
<feature type="region of interest" description="Disordered" evidence="8">
    <location>
        <begin position="64"/>
        <end position="87"/>
    </location>
</feature>
<evidence type="ECO:0000256" key="3">
    <source>
        <dbReference type="ARBA" id="ARBA00022475"/>
    </source>
</evidence>
<evidence type="ECO:0000259" key="10">
    <source>
        <dbReference type="PROSITE" id="PS51123"/>
    </source>
</evidence>
<comment type="similarity">
    <text evidence="2">Belongs to the MotB family.</text>
</comment>
<evidence type="ECO:0000313" key="12">
    <source>
        <dbReference type="Proteomes" id="UP000233248"/>
    </source>
</evidence>
<dbReference type="OrthoDB" id="5292153at2"/>
<dbReference type="SUPFAM" id="SSF103088">
    <property type="entry name" value="OmpA-like"/>
    <property type="match status" value="1"/>
</dbReference>
<sequence length="258" mass="29318">MANKKCPECPKCLPGWLVQFGDLMSLLLTFFILLLSMAVMDKKKVEEYFDIMKKAMGFLEKTSDVREQTEEHSNNQSNSDSPDNMTAAEEGIEQASNEIKEIVEIANDTAADQTQVMQITKGKNEFVLDIPSTIMFKPGEYKINDAASKRFIAKIARVIRTMPQTFAIEVIGHTDNGAYKSKDIPRDDWDLSALRSVEVVKELIKNRIDPGQLKVSAYGSYHPKSEVASDNRRVEIRFFSENDQSDILSEENFFDRLE</sequence>
<evidence type="ECO:0000256" key="4">
    <source>
        <dbReference type="ARBA" id="ARBA00022692"/>
    </source>
</evidence>
<accession>A0A2N1IZS8</accession>
<evidence type="ECO:0000256" key="6">
    <source>
        <dbReference type="ARBA" id="ARBA00023136"/>
    </source>
</evidence>
<dbReference type="Gene3D" id="3.30.1330.60">
    <property type="entry name" value="OmpA-like domain"/>
    <property type="match status" value="1"/>
</dbReference>
<dbReference type="InterPro" id="IPR036737">
    <property type="entry name" value="OmpA-like_sf"/>
</dbReference>
<keyword evidence="11" id="KW-0969">Cilium</keyword>
<evidence type="ECO:0000256" key="9">
    <source>
        <dbReference type="SAM" id="Phobius"/>
    </source>
</evidence>
<dbReference type="Pfam" id="PF13677">
    <property type="entry name" value="MotB_plug"/>
    <property type="match status" value="1"/>
</dbReference>
<dbReference type="InterPro" id="IPR025713">
    <property type="entry name" value="MotB-like_N_dom"/>
</dbReference>
<dbReference type="InterPro" id="IPR050330">
    <property type="entry name" value="Bact_OuterMem_StrucFunc"/>
</dbReference>
<reference evidence="11 12" key="1">
    <citation type="submission" date="2017-09" db="EMBL/GenBank/DDBJ databases">
        <title>Genomics of the genus Arcobacter.</title>
        <authorList>
            <person name="Perez-Cataluna A."/>
            <person name="Figueras M.J."/>
            <person name="Salas-Masso N."/>
        </authorList>
    </citation>
    <scope>NUCLEOTIDE SEQUENCE [LARGE SCALE GENOMIC DNA]</scope>
    <source>
        <strain evidence="11 12">DSM 18005</strain>
    </source>
</reference>
<feature type="compositionally biased region" description="Low complexity" evidence="8">
    <location>
        <begin position="74"/>
        <end position="84"/>
    </location>
</feature>
<keyword evidence="12" id="KW-1185">Reference proteome</keyword>
<dbReference type="AlphaFoldDB" id="A0A2N1IZS8"/>
<keyword evidence="3" id="KW-1003">Cell membrane</keyword>
<keyword evidence="6 7" id="KW-0472">Membrane</keyword>
<feature type="compositionally biased region" description="Basic and acidic residues" evidence="8">
    <location>
        <begin position="64"/>
        <end position="73"/>
    </location>
</feature>
<dbReference type="KEGG" id="ahs:AHALO_2143"/>
<dbReference type="InterPro" id="IPR006665">
    <property type="entry name" value="OmpA-like"/>
</dbReference>
<dbReference type="GO" id="GO:0005886">
    <property type="term" value="C:plasma membrane"/>
    <property type="evidence" value="ECO:0007669"/>
    <property type="project" value="UniProtKB-SubCell"/>
</dbReference>
<dbReference type="EMBL" id="NXIF01000054">
    <property type="protein sequence ID" value="PKI79805.1"/>
    <property type="molecule type" value="Genomic_DNA"/>
</dbReference>
<feature type="domain" description="OmpA-like" evidence="10">
    <location>
        <begin position="123"/>
        <end position="242"/>
    </location>
</feature>
<evidence type="ECO:0000256" key="8">
    <source>
        <dbReference type="SAM" id="MobiDB-lite"/>
    </source>
</evidence>
<gene>
    <name evidence="11" type="ORF">CP960_12400</name>
</gene>
<name>A0A2N1IZS8_9BACT</name>
<dbReference type="CDD" id="cd07185">
    <property type="entry name" value="OmpA_C-like"/>
    <property type="match status" value="1"/>
</dbReference>
<keyword evidence="11" id="KW-0966">Cell projection</keyword>
<dbReference type="PANTHER" id="PTHR30329">
    <property type="entry name" value="STATOR ELEMENT OF FLAGELLAR MOTOR COMPLEX"/>
    <property type="match status" value="1"/>
</dbReference>
<dbReference type="Proteomes" id="UP000233248">
    <property type="component" value="Unassembled WGS sequence"/>
</dbReference>
<organism evidence="11 12">
    <name type="scientific">Malaciobacter halophilus</name>
    <dbReference type="NCBI Taxonomy" id="197482"/>
    <lineage>
        <taxon>Bacteria</taxon>
        <taxon>Pseudomonadati</taxon>
        <taxon>Campylobacterota</taxon>
        <taxon>Epsilonproteobacteria</taxon>
        <taxon>Campylobacterales</taxon>
        <taxon>Arcobacteraceae</taxon>
        <taxon>Malaciobacter</taxon>
    </lineage>
</organism>
<dbReference type="Pfam" id="PF00691">
    <property type="entry name" value="OmpA"/>
    <property type="match status" value="1"/>
</dbReference>
<dbReference type="PROSITE" id="PS51123">
    <property type="entry name" value="OMPA_2"/>
    <property type="match status" value="1"/>
</dbReference>
<comment type="caution">
    <text evidence="11">The sequence shown here is derived from an EMBL/GenBank/DDBJ whole genome shotgun (WGS) entry which is preliminary data.</text>
</comment>
<feature type="transmembrane region" description="Helical" evidence="9">
    <location>
        <begin position="23"/>
        <end position="40"/>
    </location>
</feature>
<keyword evidence="11" id="KW-0282">Flagellum</keyword>
<proteinExistence type="inferred from homology"/>
<evidence type="ECO:0000256" key="7">
    <source>
        <dbReference type="PROSITE-ProRule" id="PRU00473"/>
    </source>
</evidence>
<keyword evidence="5 9" id="KW-1133">Transmembrane helix</keyword>
<protein>
    <submittedName>
        <fullName evidence="11">Flagellar motor protein MotB</fullName>
    </submittedName>
</protein>
<dbReference type="RefSeq" id="WP_101185803.1">
    <property type="nucleotide sequence ID" value="NZ_CP031218.1"/>
</dbReference>